<evidence type="ECO:0000256" key="2">
    <source>
        <dbReference type="ARBA" id="ARBA00022670"/>
    </source>
</evidence>
<comment type="similarity">
    <text evidence="1">Belongs to the peptidase S1C family.</text>
</comment>
<keyword evidence="2 5" id="KW-0645">Protease</keyword>
<feature type="chain" id="PRO_5012736747" evidence="4">
    <location>
        <begin position="37"/>
        <end position="473"/>
    </location>
</feature>
<name>A0A225SU72_9BURK</name>
<keyword evidence="4" id="KW-0732">Signal</keyword>
<dbReference type="GO" id="GO:0004252">
    <property type="term" value="F:serine-type endopeptidase activity"/>
    <property type="evidence" value="ECO:0007669"/>
    <property type="project" value="InterPro"/>
</dbReference>
<dbReference type="EMBL" id="NJGV01000009">
    <property type="protein sequence ID" value="OWY34447.1"/>
    <property type="molecule type" value="Genomic_DNA"/>
</dbReference>
<dbReference type="AlphaFoldDB" id="A0A225SU72"/>
<dbReference type="PROSITE" id="PS51257">
    <property type="entry name" value="PROKAR_LIPOPROTEIN"/>
    <property type="match status" value="1"/>
</dbReference>
<comment type="caution">
    <text evidence="5">The sequence shown here is derived from an EMBL/GenBank/DDBJ whole genome shotgun (WGS) entry which is preliminary data.</text>
</comment>
<evidence type="ECO:0000256" key="1">
    <source>
        <dbReference type="ARBA" id="ARBA00010541"/>
    </source>
</evidence>
<dbReference type="InterPro" id="IPR043504">
    <property type="entry name" value="Peptidase_S1_PA_chymotrypsin"/>
</dbReference>
<dbReference type="InterPro" id="IPR009003">
    <property type="entry name" value="Peptidase_S1_PA"/>
</dbReference>
<evidence type="ECO:0000313" key="6">
    <source>
        <dbReference type="Proteomes" id="UP000214747"/>
    </source>
</evidence>
<sequence>MMIKTLRQSRRPRVALLPPMAVLLACALGLAPEAQGSEALMPAVENKTPLQMPAQAAARPAYLARAQRRFDQGSQGSQVIGELQGGVFCTRKNEIVWNQNSAEVMLPANALFQRFRSELQQHGYPVPSAPAEPLFREQGAEAAGERARPPDFNLQVGVIIDQLQTNLCGKGSDGWTGEAYVRLEWQVFAPEQRKVIYRGTSEGVFRSRERSLQGNAPPIPLEAFGVAVRNLLADPRFALALQSPYDSVAAASGIADSAVARSAAPPGRPLSIDNQAAERGSSEIAKRMPELRSAVVTVLTERGSGTGFYIGSSGWLLTNQHVIGQAGVVRVRLPTGRELQAEVVRVDAARDIALLKTEAPGVRPMPLRMGEPGIGEDVYALGSPLGDAFNTTLTRGILSGVRKVRDLDFLQSDVAILPGSSGGPLLDKSGQVIGITVAGLGAKGLAGMNFFIPVGSALERLQLKLQNLESHKP</sequence>
<evidence type="ECO:0000256" key="3">
    <source>
        <dbReference type="ARBA" id="ARBA00022801"/>
    </source>
</evidence>
<reference evidence="5 6" key="1">
    <citation type="journal article" date="2010" name="Int. J. Syst. Evol. Microbiol.">
        <title>Reclassification of Herbaspirillum putei as a later heterotypic synonym of Herbaspirillum huttiense, with the description of H. huttiense subsp. huttiense subsp. nov. and H. huttiense subsp. putei subsp. nov., comb. nov., and description of Herbaspirillum aquaticum sp. nov.</title>
        <authorList>
            <person name="Dobritsa A.P."/>
            <person name="Reddy M.C."/>
            <person name="Samadpour M."/>
        </authorList>
    </citation>
    <scope>NUCLEOTIDE SEQUENCE [LARGE SCALE GENOMIC DNA]</scope>
    <source>
        <strain evidence="5 6">IEH 4430</strain>
    </source>
</reference>
<keyword evidence="3" id="KW-0378">Hydrolase</keyword>
<feature type="signal peptide" evidence="4">
    <location>
        <begin position="1"/>
        <end position="36"/>
    </location>
</feature>
<organism evidence="5 6">
    <name type="scientific">Herbaspirillum aquaticum</name>
    <dbReference type="NCBI Taxonomy" id="568783"/>
    <lineage>
        <taxon>Bacteria</taxon>
        <taxon>Pseudomonadati</taxon>
        <taxon>Pseudomonadota</taxon>
        <taxon>Betaproteobacteria</taxon>
        <taxon>Burkholderiales</taxon>
        <taxon>Oxalobacteraceae</taxon>
        <taxon>Herbaspirillum</taxon>
    </lineage>
</organism>
<proteinExistence type="inferred from homology"/>
<dbReference type="PANTHER" id="PTHR43343">
    <property type="entry name" value="PEPTIDASE S12"/>
    <property type="match status" value="1"/>
</dbReference>
<dbReference type="Gene3D" id="2.40.10.10">
    <property type="entry name" value="Trypsin-like serine proteases"/>
    <property type="match status" value="2"/>
</dbReference>
<keyword evidence="6" id="KW-1185">Reference proteome</keyword>
<dbReference type="PANTHER" id="PTHR43343:SF3">
    <property type="entry name" value="PROTEASE DO-LIKE 8, CHLOROPLASTIC"/>
    <property type="match status" value="1"/>
</dbReference>
<dbReference type="GO" id="GO:0006508">
    <property type="term" value="P:proteolysis"/>
    <property type="evidence" value="ECO:0007669"/>
    <property type="project" value="UniProtKB-KW"/>
</dbReference>
<gene>
    <name evidence="5" type="ORF">CEJ45_11410</name>
</gene>
<dbReference type="InterPro" id="IPR051201">
    <property type="entry name" value="Chloro_Bact_Ser_Proteases"/>
</dbReference>
<dbReference type="Proteomes" id="UP000214747">
    <property type="component" value="Unassembled WGS sequence"/>
</dbReference>
<dbReference type="PRINTS" id="PR00834">
    <property type="entry name" value="PROTEASES2C"/>
</dbReference>
<accession>A0A225SU72</accession>
<evidence type="ECO:0000313" key="5">
    <source>
        <dbReference type="EMBL" id="OWY34447.1"/>
    </source>
</evidence>
<dbReference type="InterPro" id="IPR001940">
    <property type="entry name" value="Peptidase_S1C"/>
</dbReference>
<dbReference type="SUPFAM" id="SSF50494">
    <property type="entry name" value="Trypsin-like serine proteases"/>
    <property type="match status" value="1"/>
</dbReference>
<protein>
    <submittedName>
        <fullName evidence="5">Serine protease</fullName>
    </submittedName>
</protein>
<dbReference type="Pfam" id="PF13365">
    <property type="entry name" value="Trypsin_2"/>
    <property type="match status" value="1"/>
</dbReference>
<evidence type="ECO:0000256" key="4">
    <source>
        <dbReference type="SAM" id="SignalP"/>
    </source>
</evidence>